<sequence length="490" mass="55704">MVIKTAKDEIQQYLRDQANLVGDCDKVIIVENSFEVSEILVEANLLNIPVTVCGNHTSLTGASLPSTGWVISTEKLNRIIEINVEERYVDLEPGVTLKDLQLALKEHNLFFPPDPTEDSCFVGGMISTNASGARSFKYGAVREFVTQLEITLPQGQTIVLKRGNSIDGRQFTLDINHNEAIDFKIPESYILPEVKNNVGYYLKENMDPLDLFIGAEGTLGIITRLRLKLAAIPVHCISLVVFFDDFDLSFDFLDKVREMSRSEAIGYEVKIAARVIEFYDQQALKLLRTKFLDIPEEAKAAYWIEQECNNGQEYNELLDLWEAFLSNFISKLENIWLGADESDRLKIVGMRHYLPIIINDLIASRGIRKLGTDIAIPDSEFKNFYKMAIRQVEAEEIEYVAFGHFGNSHLHLNMLPSNPSQMVESKKIYDYLCLEAIKREGTFSAEHGTGKLKKKYLIYMFGDPNVQFMKSVKRHFDPNGILGKDNLFEN</sequence>
<name>A0AAJ5W9V6_9SPHI</name>
<dbReference type="PANTHER" id="PTHR11748:SF111">
    <property type="entry name" value="D-LACTATE DEHYDROGENASE, MITOCHONDRIAL-RELATED"/>
    <property type="match status" value="1"/>
</dbReference>
<dbReference type="GO" id="GO:0008720">
    <property type="term" value="F:D-lactate dehydrogenase (NAD+) activity"/>
    <property type="evidence" value="ECO:0007669"/>
    <property type="project" value="TreeGrafter"/>
</dbReference>
<dbReference type="Gene3D" id="3.30.70.2740">
    <property type="match status" value="1"/>
</dbReference>
<dbReference type="SUPFAM" id="SSF56176">
    <property type="entry name" value="FAD-binding/transporter-associated domain-like"/>
    <property type="match status" value="1"/>
</dbReference>
<evidence type="ECO:0000259" key="8">
    <source>
        <dbReference type="PROSITE" id="PS51387"/>
    </source>
</evidence>
<evidence type="ECO:0000256" key="2">
    <source>
        <dbReference type="ARBA" id="ARBA00008000"/>
    </source>
</evidence>
<accession>A0AAJ5W9V6</accession>
<dbReference type="InterPro" id="IPR016166">
    <property type="entry name" value="FAD-bd_PCMH"/>
</dbReference>
<evidence type="ECO:0000256" key="3">
    <source>
        <dbReference type="ARBA" id="ARBA00022630"/>
    </source>
</evidence>
<dbReference type="EMBL" id="CP119313">
    <property type="protein sequence ID" value="WEK19664.1"/>
    <property type="molecule type" value="Genomic_DNA"/>
</dbReference>
<dbReference type="InterPro" id="IPR036318">
    <property type="entry name" value="FAD-bd_PCMH-like_sf"/>
</dbReference>
<evidence type="ECO:0000256" key="4">
    <source>
        <dbReference type="ARBA" id="ARBA00022827"/>
    </source>
</evidence>
<dbReference type="InterPro" id="IPR016171">
    <property type="entry name" value="Vanillyl_alc_oxidase_C-sub2"/>
</dbReference>
<comment type="similarity">
    <text evidence="2">Belongs to the FAD-binding oxidoreductase/transferase type 4 family.</text>
</comment>
<dbReference type="EC" id="1.1.2.4" evidence="7"/>
<proteinExistence type="inferred from homology"/>
<gene>
    <name evidence="9" type="ORF">P0Y49_00650</name>
</gene>
<dbReference type="InterPro" id="IPR016164">
    <property type="entry name" value="FAD-linked_Oxase-like_C"/>
</dbReference>
<evidence type="ECO:0000256" key="6">
    <source>
        <dbReference type="ARBA" id="ARBA00023002"/>
    </source>
</evidence>
<evidence type="ECO:0000313" key="9">
    <source>
        <dbReference type="EMBL" id="WEK19664.1"/>
    </source>
</evidence>
<protein>
    <recommendedName>
        <fullName evidence="7">D-lactate dehydrogenase (cytochrome)</fullName>
        <ecNumber evidence="7">1.1.2.4</ecNumber>
    </recommendedName>
</protein>
<keyword evidence="4" id="KW-0274">FAD</keyword>
<dbReference type="Pfam" id="PF02913">
    <property type="entry name" value="FAD-oxidase_C"/>
    <property type="match status" value="1"/>
</dbReference>
<dbReference type="GO" id="GO:0004458">
    <property type="term" value="F:D-lactate dehydrogenase (cytochrome) activity"/>
    <property type="evidence" value="ECO:0007669"/>
    <property type="project" value="UniProtKB-EC"/>
</dbReference>
<feature type="domain" description="FAD-binding PCMH-type" evidence="8">
    <location>
        <begin position="20"/>
        <end position="232"/>
    </location>
</feature>
<dbReference type="PANTHER" id="PTHR11748">
    <property type="entry name" value="D-LACTATE DEHYDROGENASE"/>
    <property type="match status" value="1"/>
</dbReference>
<dbReference type="GO" id="GO:0071949">
    <property type="term" value="F:FAD binding"/>
    <property type="evidence" value="ECO:0007669"/>
    <property type="project" value="InterPro"/>
</dbReference>
<dbReference type="InterPro" id="IPR016169">
    <property type="entry name" value="FAD-bd_PCMH_sub2"/>
</dbReference>
<dbReference type="Gene3D" id="1.10.45.10">
    <property type="entry name" value="Vanillyl-alcohol Oxidase, Chain A, domain 4"/>
    <property type="match status" value="1"/>
</dbReference>
<dbReference type="InterPro" id="IPR004113">
    <property type="entry name" value="FAD-bd_oxidored_4_C"/>
</dbReference>
<comment type="cofactor">
    <cofactor evidence="1">
        <name>FAD</name>
        <dbReference type="ChEBI" id="CHEBI:57692"/>
    </cofactor>
</comment>
<dbReference type="PROSITE" id="PS51387">
    <property type="entry name" value="FAD_PCMH"/>
    <property type="match status" value="1"/>
</dbReference>
<organism evidence="9 10">
    <name type="scientific">Candidatus Pedobacter colombiensis</name>
    <dbReference type="NCBI Taxonomy" id="3121371"/>
    <lineage>
        <taxon>Bacteria</taxon>
        <taxon>Pseudomonadati</taxon>
        <taxon>Bacteroidota</taxon>
        <taxon>Sphingobacteriia</taxon>
        <taxon>Sphingobacteriales</taxon>
        <taxon>Sphingobacteriaceae</taxon>
        <taxon>Pedobacter</taxon>
    </lineage>
</organism>
<evidence type="ECO:0000256" key="7">
    <source>
        <dbReference type="ARBA" id="ARBA00038897"/>
    </source>
</evidence>
<keyword evidence="6" id="KW-0560">Oxidoreductase</keyword>
<reference evidence="9" key="1">
    <citation type="submission" date="2023-03" db="EMBL/GenBank/DDBJ databases">
        <title>Andean soil-derived lignocellulolytic bacterial consortium as a source of novel taxa and putative plastic-active enzymes.</title>
        <authorList>
            <person name="Diaz-Garcia L."/>
            <person name="Chuvochina M."/>
            <person name="Feuerriegel G."/>
            <person name="Bunk B."/>
            <person name="Sproer C."/>
            <person name="Streit W.R."/>
            <person name="Rodriguez L.M."/>
            <person name="Overmann J."/>
            <person name="Jimenez D.J."/>
        </authorList>
    </citation>
    <scope>NUCLEOTIDE SEQUENCE</scope>
    <source>
        <strain evidence="9">MAG 3858</strain>
    </source>
</reference>
<dbReference type="SUPFAM" id="SSF55103">
    <property type="entry name" value="FAD-linked oxidases, C-terminal domain"/>
    <property type="match status" value="1"/>
</dbReference>
<evidence type="ECO:0000256" key="5">
    <source>
        <dbReference type="ARBA" id="ARBA00022946"/>
    </source>
</evidence>
<dbReference type="GO" id="GO:1903457">
    <property type="term" value="P:lactate catabolic process"/>
    <property type="evidence" value="ECO:0007669"/>
    <property type="project" value="TreeGrafter"/>
</dbReference>
<dbReference type="InterPro" id="IPR006094">
    <property type="entry name" value="Oxid_FAD_bind_N"/>
</dbReference>
<keyword evidence="3" id="KW-0285">Flavoprotein</keyword>
<keyword evidence="5" id="KW-0809">Transit peptide</keyword>
<dbReference type="AlphaFoldDB" id="A0AAJ5W9V6"/>
<dbReference type="Gene3D" id="3.30.465.10">
    <property type="match status" value="1"/>
</dbReference>
<evidence type="ECO:0000256" key="1">
    <source>
        <dbReference type="ARBA" id="ARBA00001974"/>
    </source>
</evidence>
<evidence type="ECO:0000313" key="10">
    <source>
        <dbReference type="Proteomes" id="UP001214530"/>
    </source>
</evidence>
<dbReference type="Pfam" id="PF01565">
    <property type="entry name" value="FAD_binding_4"/>
    <property type="match status" value="1"/>
</dbReference>
<dbReference type="Proteomes" id="UP001214530">
    <property type="component" value="Chromosome"/>
</dbReference>